<keyword evidence="4" id="KW-0804">Transcription</keyword>
<dbReference type="SMART" id="SM00422">
    <property type="entry name" value="HTH_MERR"/>
    <property type="match status" value="1"/>
</dbReference>
<evidence type="ECO:0000256" key="4">
    <source>
        <dbReference type="ARBA" id="ARBA00023163"/>
    </source>
</evidence>
<reference evidence="7" key="1">
    <citation type="journal article" date="2019" name="Int. J. Syst. Evol. Microbiol.">
        <title>The Global Catalogue of Microorganisms (GCM) 10K type strain sequencing project: providing services to taxonomists for standard genome sequencing and annotation.</title>
        <authorList>
            <consortium name="The Broad Institute Genomics Platform"/>
            <consortium name="The Broad Institute Genome Sequencing Center for Infectious Disease"/>
            <person name="Wu L."/>
            <person name="Ma J."/>
        </authorList>
    </citation>
    <scope>NUCLEOTIDE SEQUENCE [LARGE SCALE GENOMIC DNA]</scope>
    <source>
        <strain evidence="7">CCUG 53903</strain>
    </source>
</reference>
<evidence type="ECO:0000256" key="2">
    <source>
        <dbReference type="ARBA" id="ARBA00023015"/>
    </source>
</evidence>
<dbReference type="InterPro" id="IPR000551">
    <property type="entry name" value="MerR-type_HTH_dom"/>
</dbReference>
<keyword evidence="1" id="KW-0678">Repressor</keyword>
<evidence type="ECO:0000256" key="1">
    <source>
        <dbReference type="ARBA" id="ARBA00022491"/>
    </source>
</evidence>
<dbReference type="PANTHER" id="PTHR30204:SF69">
    <property type="entry name" value="MERR-FAMILY TRANSCRIPTIONAL REGULATOR"/>
    <property type="match status" value="1"/>
</dbReference>
<dbReference type="CDD" id="cd00592">
    <property type="entry name" value="HTH_MerR-like"/>
    <property type="match status" value="1"/>
</dbReference>
<evidence type="ECO:0000313" key="6">
    <source>
        <dbReference type="EMBL" id="MFC5822456.1"/>
    </source>
</evidence>
<dbReference type="InterPro" id="IPR009061">
    <property type="entry name" value="DNA-bd_dom_put_sf"/>
</dbReference>
<feature type="domain" description="HTH merR-type" evidence="5">
    <location>
        <begin position="16"/>
        <end position="84"/>
    </location>
</feature>
<keyword evidence="3" id="KW-0238">DNA-binding</keyword>
<dbReference type="PANTHER" id="PTHR30204">
    <property type="entry name" value="REDOX-CYCLING DRUG-SENSING TRANSCRIPTIONAL ACTIVATOR SOXR"/>
    <property type="match status" value="1"/>
</dbReference>
<accession>A0ABW1CCL6</accession>
<proteinExistence type="predicted"/>
<keyword evidence="2" id="KW-0805">Transcription regulation</keyword>
<name>A0ABW1CCL6_9ACTN</name>
<organism evidence="6 7">
    <name type="scientific">Nonomuraea insulae</name>
    <dbReference type="NCBI Taxonomy" id="1616787"/>
    <lineage>
        <taxon>Bacteria</taxon>
        <taxon>Bacillati</taxon>
        <taxon>Actinomycetota</taxon>
        <taxon>Actinomycetes</taxon>
        <taxon>Streptosporangiales</taxon>
        <taxon>Streptosporangiaceae</taxon>
        <taxon>Nonomuraea</taxon>
    </lineage>
</organism>
<comment type="caution">
    <text evidence="6">The sequence shown here is derived from an EMBL/GenBank/DDBJ whole genome shotgun (WGS) entry which is preliminary data.</text>
</comment>
<evidence type="ECO:0000313" key="7">
    <source>
        <dbReference type="Proteomes" id="UP001596058"/>
    </source>
</evidence>
<dbReference type="Pfam" id="PF13411">
    <property type="entry name" value="MerR_1"/>
    <property type="match status" value="1"/>
</dbReference>
<gene>
    <name evidence="6" type="ORF">ACFPZ3_01180</name>
</gene>
<evidence type="ECO:0000256" key="3">
    <source>
        <dbReference type="ARBA" id="ARBA00023125"/>
    </source>
</evidence>
<dbReference type="Gene3D" id="1.10.1660.10">
    <property type="match status" value="1"/>
</dbReference>
<dbReference type="Proteomes" id="UP001596058">
    <property type="component" value="Unassembled WGS sequence"/>
</dbReference>
<evidence type="ECO:0000259" key="5">
    <source>
        <dbReference type="PROSITE" id="PS50937"/>
    </source>
</evidence>
<dbReference type="RefSeq" id="WP_379512009.1">
    <property type="nucleotide sequence ID" value="NZ_JBHSPA010000003.1"/>
</dbReference>
<dbReference type="PROSITE" id="PS50937">
    <property type="entry name" value="HTH_MERR_2"/>
    <property type="match status" value="1"/>
</dbReference>
<dbReference type="InterPro" id="IPR047057">
    <property type="entry name" value="MerR_fam"/>
</dbReference>
<dbReference type="EMBL" id="JBHSPA010000003">
    <property type="protein sequence ID" value="MFC5822456.1"/>
    <property type="molecule type" value="Genomic_DNA"/>
</dbReference>
<protein>
    <submittedName>
        <fullName evidence="6">MerR family transcriptional regulator</fullName>
    </submittedName>
</protein>
<keyword evidence="7" id="KW-1185">Reference proteome</keyword>
<dbReference type="SUPFAM" id="SSF46955">
    <property type="entry name" value="Putative DNA-binding domain"/>
    <property type="match status" value="1"/>
</dbReference>
<sequence>MHHTLRLNVDMKSNPAMAIGDVAARFELAPHVLRHWEAMGLLAPARAVGDRRRYSRDDLYRIAVILQARQAGIGLENLREMLTTAEPAARREILHRHRQGLVRRITQAQASLELIDCALTCDHEDFASCADFQAMLTERVEQAVPTLPAQSAQARRGD</sequence>